<organism evidence="1 2">
    <name type="scientific">Naganishia cerealis</name>
    <dbReference type="NCBI Taxonomy" id="610337"/>
    <lineage>
        <taxon>Eukaryota</taxon>
        <taxon>Fungi</taxon>
        <taxon>Dikarya</taxon>
        <taxon>Basidiomycota</taxon>
        <taxon>Agaricomycotina</taxon>
        <taxon>Tremellomycetes</taxon>
        <taxon>Filobasidiales</taxon>
        <taxon>Filobasidiaceae</taxon>
        <taxon>Naganishia</taxon>
    </lineage>
</organism>
<dbReference type="EMBL" id="JASBWR010000039">
    <property type="protein sequence ID" value="KAJ9104783.1"/>
    <property type="molecule type" value="Genomic_DNA"/>
</dbReference>
<name>A0ACC2VZE3_9TREE</name>
<comment type="caution">
    <text evidence="1">The sequence shown here is derived from an EMBL/GenBank/DDBJ whole genome shotgun (WGS) entry which is preliminary data.</text>
</comment>
<evidence type="ECO:0000313" key="1">
    <source>
        <dbReference type="EMBL" id="KAJ9104783.1"/>
    </source>
</evidence>
<gene>
    <name evidence="1" type="ORF">QFC19_003924</name>
</gene>
<keyword evidence="2" id="KW-1185">Reference proteome</keyword>
<dbReference type="Proteomes" id="UP001241377">
    <property type="component" value="Unassembled WGS sequence"/>
</dbReference>
<protein>
    <submittedName>
        <fullName evidence="1">Uncharacterized protein</fullName>
    </submittedName>
</protein>
<reference evidence="1" key="1">
    <citation type="submission" date="2023-04" db="EMBL/GenBank/DDBJ databases">
        <title>Draft Genome sequencing of Naganishia species isolated from polar environments using Oxford Nanopore Technology.</title>
        <authorList>
            <person name="Leo P."/>
            <person name="Venkateswaran K."/>
        </authorList>
    </citation>
    <scope>NUCLEOTIDE SEQUENCE</scope>
    <source>
        <strain evidence="1">MNA-CCFEE 5261</strain>
    </source>
</reference>
<accession>A0ACC2VZE3</accession>
<proteinExistence type="predicted"/>
<evidence type="ECO:0000313" key="2">
    <source>
        <dbReference type="Proteomes" id="UP001241377"/>
    </source>
</evidence>
<sequence>MLPRTSLAIQIIAELITAITRACTPFADECASEFSNIDSTPAAPVSGDCTCGDNLYIPGTYLTGGFHQCTSCTRASNIITASNSTPGASVNRPDVSNVITVAMACQMIEKNQQKSEINTLRRTAEELSRNKEILQQENQQLTVANRRLRAEEEDVLVRLRFLDNQTKAQIAAQEKISAETQAHNELLERNAQLENALKVLQSQRAAPSSNFDSRAYNIGVFYTGITCEILQKYSNDFSELIHIMNTSGPQNCVGKLQGMLQLCRNWLTDPSKRQGLIAQAQSVLGNPLCASGALCTVATPSQTDDAPRPADSNNGCMAMDQEVVSVPTPSQTNNVPRPAESNNGCLAMNQEVVYAQAYSNPASTYEVALPHPAGADTDLDVEMSDSTDDSHPVSQGFQSMSVPPYLLLSTSACASYYQDAAPQYAPVECHDIEMDFVEESVVLSLHPPPPLYQDAAPQCAPVECHDIEMEFEEERVVPSLPPPPPPYHAADPLVQASTASIGANNNGMTPPLAHSQGPTRNDLLESLREIESTIFGKDGEMVDNSL</sequence>